<organism evidence="2 3">
    <name type="scientific">Cohnella nanjingensis</name>
    <dbReference type="NCBI Taxonomy" id="1387779"/>
    <lineage>
        <taxon>Bacteria</taxon>
        <taxon>Bacillati</taxon>
        <taxon>Bacillota</taxon>
        <taxon>Bacilli</taxon>
        <taxon>Bacillales</taxon>
        <taxon>Paenibacillaceae</taxon>
        <taxon>Cohnella</taxon>
    </lineage>
</organism>
<dbReference type="GO" id="GO:0046503">
    <property type="term" value="P:glycerolipid catabolic process"/>
    <property type="evidence" value="ECO:0007669"/>
    <property type="project" value="TreeGrafter"/>
</dbReference>
<dbReference type="InterPro" id="IPR050471">
    <property type="entry name" value="AB_hydrolase"/>
</dbReference>
<feature type="domain" description="AB hydrolase-1" evidence="1">
    <location>
        <begin position="46"/>
        <end position="164"/>
    </location>
</feature>
<dbReference type="Proteomes" id="UP000547209">
    <property type="component" value="Unassembled WGS sequence"/>
</dbReference>
<comment type="caution">
    <text evidence="2">The sequence shown here is derived from an EMBL/GenBank/DDBJ whole genome shotgun (WGS) entry which is preliminary data.</text>
</comment>
<evidence type="ECO:0000313" key="2">
    <source>
        <dbReference type="EMBL" id="MBB6673806.1"/>
    </source>
</evidence>
<dbReference type="PRINTS" id="PR00111">
    <property type="entry name" value="ABHYDROLASE"/>
</dbReference>
<reference evidence="2 3" key="1">
    <citation type="submission" date="2020-08" db="EMBL/GenBank/DDBJ databases">
        <title>Cohnella phylogeny.</title>
        <authorList>
            <person name="Dunlap C."/>
        </authorList>
    </citation>
    <scope>NUCLEOTIDE SEQUENCE [LARGE SCALE GENOMIC DNA]</scope>
    <source>
        <strain evidence="2 3">DSM 28246</strain>
    </source>
</reference>
<dbReference type="PANTHER" id="PTHR43433">
    <property type="entry name" value="HYDROLASE, ALPHA/BETA FOLD FAMILY PROTEIN"/>
    <property type="match status" value="1"/>
</dbReference>
<protein>
    <submittedName>
        <fullName evidence="2">Alpha/beta hydrolase</fullName>
    </submittedName>
</protein>
<accession>A0A7X0RUK1</accession>
<gene>
    <name evidence="2" type="ORF">H7C19_24290</name>
</gene>
<proteinExistence type="predicted"/>
<dbReference type="Gene3D" id="3.40.50.1820">
    <property type="entry name" value="alpha/beta hydrolase"/>
    <property type="match status" value="1"/>
</dbReference>
<dbReference type="InterPro" id="IPR029058">
    <property type="entry name" value="AB_hydrolase_fold"/>
</dbReference>
<evidence type="ECO:0000313" key="3">
    <source>
        <dbReference type="Proteomes" id="UP000547209"/>
    </source>
</evidence>
<dbReference type="SUPFAM" id="SSF53474">
    <property type="entry name" value="alpha/beta-Hydrolases"/>
    <property type="match status" value="1"/>
</dbReference>
<keyword evidence="3" id="KW-1185">Reference proteome</keyword>
<dbReference type="EMBL" id="JACJVP010000041">
    <property type="protein sequence ID" value="MBB6673806.1"/>
    <property type="molecule type" value="Genomic_DNA"/>
</dbReference>
<dbReference type="AlphaFoldDB" id="A0A7X0RUK1"/>
<name>A0A7X0RUK1_9BACL</name>
<dbReference type="InterPro" id="IPR000073">
    <property type="entry name" value="AB_hydrolase_1"/>
</dbReference>
<sequence length="289" mass="31375">MTRGEAAVLLLSTIKFLEAKSVPSKRGYVSVNGLNMYYEIYGTGQPLVLLHGAYSSINTTFGKLIPILARTRQVIAVDLQGHGRTADIDRPLSYVQMADDTAALLREIGIANADIFGYSMGGTTALQIAIRHPELVRKLVLASTYFRSDGYYQEVLDSIPYITPEVFAGSPIVDEYKRVAPNPQDFPNLVNKLKTLVSEKFAWEPAEILSINAPSLVMVGDSDSIRPEHAVELFRLLGGGVVGDMAGLPRSQLAVIPGTTHISIMNHTESLVSLIVPFLDASVEESQGA</sequence>
<keyword evidence="2" id="KW-0378">Hydrolase</keyword>
<dbReference type="Pfam" id="PF00561">
    <property type="entry name" value="Abhydrolase_1"/>
    <property type="match status" value="1"/>
</dbReference>
<dbReference type="GO" id="GO:0004806">
    <property type="term" value="F:triacylglycerol lipase activity"/>
    <property type="evidence" value="ECO:0007669"/>
    <property type="project" value="TreeGrafter"/>
</dbReference>
<evidence type="ECO:0000259" key="1">
    <source>
        <dbReference type="Pfam" id="PF00561"/>
    </source>
</evidence>
<dbReference type="PANTHER" id="PTHR43433:SF5">
    <property type="entry name" value="AB HYDROLASE-1 DOMAIN-CONTAINING PROTEIN"/>
    <property type="match status" value="1"/>
</dbReference>